<dbReference type="AlphaFoldDB" id="A0A1F5YVK9"/>
<evidence type="ECO:0000313" key="2">
    <source>
        <dbReference type="Proteomes" id="UP000178448"/>
    </source>
</evidence>
<organism evidence="1 2">
    <name type="scientific">Candidatus Gottesmanbacteria bacterium RBG_16_52_11</name>
    <dbReference type="NCBI Taxonomy" id="1798374"/>
    <lineage>
        <taxon>Bacteria</taxon>
        <taxon>Candidatus Gottesmaniibacteriota</taxon>
    </lineage>
</organism>
<reference evidence="1 2" key="1">
    <citation type="journal article" date="2016" name="Nat. Commun.">
        <title>Thousands of microbial genomes shed light on interconnected biogeochemical processes in an aquifer system.</title>
        <authorList>
            <person name="Anantharaman K."/>
            <person name="Brown C.T."/>
            <person name="Hug L.A."/>
            <person name="Sharon I."/>
            <person name="Castelle C.J."/>
            <person name="Probst A.J."/>
            <person name="Thomas B.C."/>
            <person name="Singh A."/>
            <person name="Wilkins M.J."/>
            <person name="Karaoz U."/>
            <person name="Brodie E.L."/>
            <person name="Williams K.H."/>
            <person name="Hubbard S.S."/>
            <person name="Banfield J.F."/>
        </authorList>
    </citation>
    <scope>NUCLEOTIDE SEQUENCE [LARGE SCALE GENOMIC DNA]</scope>
</reference>
<sequence>MSDRWEIFVADKGLADKGLESLPDSQKALAFLVGLSEPYLSSARERVTADGGCMASRLQRLEREYGSTTEMRFSYGSQILHIGDGSAGFFTALFREF</sequence>
<evidence type="ECO:0000313" key="1">
    <source>
        <dbReference type="EMBL" id="OGG04219.1"/>
    </source>
</evidence>
<dbReference type="Proteomes" id="UP000178448">
    <property type="component" value="Unassembled WGS sequence"/>
</dbReference>
<proteinExistence type="predicted"/>
<protein>
    <submittedName>
        <fullName evidence="1">Uncharacterized protein</fullName>
    </submittedName>
</protein>
<name>A0A1F5YVK9_9BACT</name>
<accession>A0A1F5YVK9</accession>
<gene>
    <name evidence="1" type="ORF">A2Z33_03655</name>
</gene>
<dbReference type="EMBL" id="MFJD01000004">
    <property type="protein sequence ID" value="OGG04219.1"/>
    <property type="molecule type" value="Genomic_DNA"/>
</dbReference>
<comment type="caution">
    <text evidence="1">The sequence shown here is derived from an EMBL/GenBank/DDBJ whole genome shotgun (WGS) entry which is preliminary data.</text>
</comment>
<dbReference type="STRING" id="1798374.A2Z33_03655"/>